<dbReference type="AlphaFoldDB" id="A0A4R4YUS8"/>
<gene>
    <name evidence="2" type="ORF">E1286_14630</name>
</gene>
<organism evidence="2 3">
    <name type="scientific">Nonomuraea terrae</name>
    <dbReference type="NCBI Taxonomy" id="2530383"/>
    <lineage>
        <taxon>Bacteria</taxon>
        <taxon>Bacillati</taxon>
        <taxon>Actinomycetota</taxon>
        <taxon>Actinomycetes</taxon>
        <taxon>Streptosporangiales</taxon>
        <taxon>Streptosporangiaceae</taxon>
        <taxon>Nonomuraea</taxon>
    </lineage>
</organism>
<protein>
    <submittedName>
        <fullName evidence="2">Uncharacterized protein</fullName>
    </submittedName>
</protein>
<accession>A0A4R4YUS8</accession>
<feature type="region of interest" description="Disordered" evidence="1">
    <location>
        <begin position="15"/>
        <end position="40"/>
    </location>
</feature>
<keyword evidence="3" id="KW-1185">Reference proteome</keyword>
<proteinExistence type="predicted"/>
<dbReference type="EMBL" id="SMKQ01000034">
    <property type="protein sequence ID" value="TDD49066.1"/>
    <property type="molecule type" value="Genomic_DNA"/>
</dbReference>
<reference evidence="2 3" key="1">
    <citation type="submission" date="2019-03" db="EMBL/GenBank/DDBJ databases">
        <title>Draft genome sequences of novel Actinobacteria.</title>
        <authorList>
            <person name="Sahin N."/>
            <person name="Ay H."/>
            <person name="Saygin H."/>
        </authorList>
    </citation>
    <scope>NUCLEOTIDE SEQUENCE [LARGE SCALE GENOMIC DNA]</scope>
    <source>
        <strain evidence="2 3">CH32</strain>
    </source>
</reference>
<dbReference type="OrthoDB" id="4794476at2"/>
<evidence type="ECO:0000256" key="1">
    <source>
        <dbReference type="SAM" id="MobiDB-lite"/>
    </source>
</evidence>
<evidence type="ECO:0000313" key="3">
    <source>
        <dbReference type="Proteomes" id="UP000295302"/>
    </source>
</evidence>
<sequence>MTREEFWYVIEKAGRRRSPRSRRAPGTRTAGRRHFTPLAGRRSGPGVNLVWGLANLAGGLVLLRPAARADRPGQAWDSRLLAFESGCVVFAAWMAAGERLFPMNHVTHDRATP</sequence>
<comment type="caution">
    <text evidence="2">The sequence shown here is derived from an EMBL/GenBank/DDBJ whole genome shotgun (WGS) entry which is preliminary data.</text>
</comment>
<dbReference type="RefSeq" id="WP_132612690.1">
    <property type="nucleotide sequence ID" value="NZ_SMKQ01000034.1"/>
</dbReference>
<dbReference type="Proteomes" id="UP000295302">
    <property type="component" value="Unassembled WGS sequence"/>
</dbReference>
<name>A0A4R4YUS8_9ACTN</name>
<evidence type="ECO:0000313" key="2">
    <source>
        <dbReference type="EMBL" id="TDD49066.1"/>
    </source>
</evidence>
<feature type="compositionally biased region" description="Basic residues" evidence="1">
    <location>
        <begin position="15"/>
        <end position="35"/>
    </location>
</feature>